<proteinExistence type="predicted"/>
<dbReference type="InParanoid" id="T1HZ82"/>
<keyword evidence="2" id="KW-1185">Reference proteome</keyword>
<protein>
    <submittedName>
        <fullName evidence="1">Uncharacterized protein</fullName>
    </submittedName>
</protein>
<dbReference type="EMBL" id="ACPB03012700">
    <property type="status" value="NOT_ANNOTATED_CDS"/>
    <property type="molecule type" value="Genomic_DNA"/>
</dbReference>
<name>T1HZ82_RHOPR</name>
<accession>T1HZ82</accession>
<evidence type="ECO:0000313" key="1">
    <source>
        <dbReference type="EnsemblMetazoa" id="RPRC009352-PA"/>
    </source>
</evidence>
<dbReference type="Proteomes" id="UP000015103">
    <property type="component" value="Unassembled WGS sequence"/>
</dbReference>
<dbReference type="HOGENOM" id="CLU_1671514_0_0_1"/>
<sequence length="158" mass="18370">MSVFFLILLVKYECFLYLSSMINFKGVTATLILLTSILHCAATDTRPIQSRHFFKWFHHPHWRNYHLPNHHHLYPGFHHGAMLRNSEPQVSLQDLASAYTDGIPWPLYRSSTSTSNSQHLSNLNEYNNQGINSGLPFLFTTSNAPPKYDDRRFYICPK</sequence>
<evidence type="ECO:0000313" key="2">
    <source>
        <dbReference type="Proteomes" id="UP000015103"/>
    </source>
</evidence>
<dbReference type="VEuPathDB" id="VectorBase:RPRC009352"/>
<reference evidence="1" key="1">
    <citation type="submission" date="2015-05" db="UniProtKB">
        <authorList>
            <consortium name="EnsemblMetazoa"/>
        </authorList>
    </citation>
    <scope>IDENTIFICATION</scope>
</reference>
<organism evidence="1 2">
    <name type="scientific">Rhodnius prolixus</name>
    <name type="common">Triatomid bug</name>
    <dbReference type="NCBI Taxonomy" id="13249"/>
    <lineage>
        <taxon>Eukaryota</taxon>
        <taxon>Metazoa</taxon>
        <taxon>Ecdysozoa</taxon>
        <taxon>Arthropoda</taxon>
        <taxon>Hexapoda</taxon>
        <taxon>Insecta</taxon>
        <taxon>Pterygota</taxon>
        <taxon>Neoptera</taxon>
        <taxon>Paraneoptera</taxon>
        <taxon>Hemiptera</taxon>
        <taxon>Heteroptera</taxon>
        <taxon>Panheteroptera</taxon>
        <taxon>Cimicomorpha</taxon>
        <taxon>Reduviidae</taxon>
        <taxon>Triatominae</taxon>
        <taxon>Rhodnius</taxon>
    </lineage>
</organism>
<dbReference type="AlphaFoldDB" id="T1HZ82"/>
<dbReference type="EnsemblMetazoa" id="RPRC009352-RA">
    <property type="protein sequence ID" value="RPRC009352-PA"/>
    <property type="gene ID" value="RPRC009352"/>
</dbReference>